<name>A0A4U8V224_STECR</name>
<feature type="compositionally biased region" description="Polar residues" evidence="1">
    <location>
        <begin position="754"/>
        <end position="778"/>
    </location>
</feature>
<dbReference type="EMBL" id="AZBU02000001">
    <property type="protein sequence ID" value="TMS39996.1"/>
    <property type="molecule type" value="Genomic_DNA"/>
</dbReference>
<feature type="region of interest" description="Disordered" evidence="1">
    <location>
        <begin position="1"/>
        <end position="51"/>
    </location>
</feature>
<gene>
    <name evidence="2" type="ORF">L596_006439</name>
</gene>
<protein>
    <submittedName>
        <fullName evidence="2">Uncharacterized protein</fullName>
    </submittedName>
</protein>
<evidence type="ECO:0000256" key="1">
    <source>
        <dbReference type="SAM" id="MobiDB-lite"/>
    </source>
</evidence>
<organism evidence="2">
    <name type="scientific">Steinernema carpocapsae</name>
    <name type="common">Entomopathogenic nematode</name>
    <dbReference type="NCBI Taxonomy" id="34508"/>
    <lineage>
        <taxon>Eukaryota</taxon>
        <taxon>Metazoa</taxon>
        <taxon>Ecdysozoa</taxon>
        <taxon>Nematoda</taxon>
        <taxon>Chromadorea</taxon>
        <taxon>Rhabditida</taxon>
        <taxon>Tylenchina</taxon>
        <taxon>Panagrolaimomorpha</taxon>
        <taxon>Strongyloidoidea</taxon>
        <taxon>Steinernematidae</taxon>
        <taxon>Steinernema</taxon>
    </lineage>
</organism>
<dbReference type="AlphaFoldDB" id="A0A4U8V224"/>
<sequence>MSNTSGFHNEGLKEEPDISPRSREPSPLMDLDRPIKEEPESAPASREPSPVSWAALQHSFNQISQLATSTASSLSASNEMEQIPEIDPDRLTSLVQLAFQRQPASTSAYKKFGNRPRAQTLLAKEVGKYPEIYSLTVGQQRKLDYFHQKVPDTWFKVLRSMRTHFPDAQEESVFACWRYLRLKYLARKSNRSELPHLAYLERFVNLNSSSKFGHKLCAADKFVIIYGQDALELLFSESSKEKTFFKTSLSNIYKPDDLNNVQKNAWRKIIREVWKQFPTVCEEEALAAWLRVRKHYKNPVRTGKYYGTIAVLNELYGLPKASRTVETTQPHISETDNSLIPSPGPSGVGSVKIADEQVAMENEELIEPLQSAETPSPGLSDVAPVQIIDQQADMENEELLEQLQNSETPFEGPPSIASIEVLRGSRYGSRRAAAELELGEMYNCFSERFYPRPSLASAAASSAVNKVAGSGSNVVQMPKISPRPHGKQSTGRKHAFNIRYGDNAVETLITVMGQFPELCKLWMNSKTQLKSVKDRADWKAAFLLMNTRMNKPINEEDVFTCWRKIRVSYETLRCPQLYRGKLPFLDQHIAAQQQPEPVVFPVSKNRGRGQVPETSLDIFARVYGEDDLQHILEEIGNSPLFYQFDFEREGVVEFKHLPLPVQGAWNEFILKVIKKRKVTKGRKHGLYDQTQYERKAFNAWKLLRSNYYAKVPGRYDEKLAFLNEEHQEKDYETHDQLLGAQPIAEQNILKFQSPYESAQSAQPSSETESQLNPETSDLATEEQPVEKEEVLVFQHSCEPAANMDQPGPSCQTGLQLIPDTTDMATKDQPIEEEEVLVFQHPCEQATNMDQPGPSCQTGFQLNSGAENLASDMQFIAHENVLDSRNPCEPTTFMDQPSPSCAAPLQLNRGVFNLASEVQPIADETEEFQNSSEPDAFMDQPGPSRHAYHTPADFWAAAANKCQAQSSNQAPCENCAARCKCEQVQQINQIFKYLEFLESVKNESEDDVNPLLDRCEAALLTMHERRLQRFK</sequence>
<feature type="compositionally biased region" description="Low complexity" evidence="1">
    <location>
        <begin position="41"/>
        <end position="51"/>
    </location>
</feature>
<feature type="compositionally biased region" description="Basic and acidic residues" evidence="1">
    <location>
        <begin position="10"/>
        <end position="39"/>
    </location>
</feature>
<feature type="region of interest" description="Disordered" evidence="1">
    <location>
        <begin position="753"/>
        <end position="786"/>
    </location>
</feature>
<reference evidence="2" key="2">
    <citation type="journal article" date="2015" name="Genome Biol.">
        <title>Comparative genomics of Steinernema reveals deeply conserved gene regulatory networks.</title>
        <authorList>
            <person name="Dillman A.R."/>
            <person name="Macchietto M."/>
            <person name="Porter C.F."/>
            <person name="Rogers A."/>
            <person name="Williams B."/>
            <person name="Antoshechkin I."/>
            <person name="Lee M.M."/>
            <person name="Goodwin Z."/>
            <person name="Lu X."/>
            <person name="Lewis E.E."/>
            <person name="Goodrich-Blair H."/>
            <person name="Stock S.P."/>
            <person name="Adams B.J."/>
            <person name="Sternberg P.W."/>
            <person name="Mortazavi A."/>
        </authorList>
    </citation>
    <scope>NUCLEOTIDE SEQUENCE [LARGE SCALE GENOMIC DNA]</scope>
    <source>
        <strain evidence="2">ALL</strain>
    </source>
</reference>
<proteinExistence type="predicted"/>
<evidence type="ECO:0000313" key="2">
    <source>
        <dbReference type="EMBL" id="TMS39996.1"/>
    </source>
</evidence>
<accession>A0A4U8V224</accession>
<comment type="caution">
    <text evidence="2">The sequence shown here is derived from an EMBL/GenBank/DDBJ whole genome shotgun (WGS) entry which is preliminary data.</text>
</comment>
<reference evidence="2" key="1">
    <citation type="submission" date="2013-11" db="EMBL/GenBank/DDBJ databases">
        <authorList>
            <person name="Sternberg P."/>
            <person name="Dillman A."/>
            <person name="Macchietto M."/>
        </authorList>
    </citation>
    <scope>NUCLEOTIDE SEQUENCE</scope>
    <source>
        <strain evidence="2">ALL</strain>
    </source>
</reference>
<reference evidence="2" key="3">
    <citation type="journal article" date="2019" name="G3 (Bethesda)">
        <title>Hybrid Assembly of the Genome of the Entomopathogenic Nematode Steinernema carpocapsae Identifies the X-Chromosome.</title>
        <authorList>
            <person name="Serra L."/>
            <person name="Macchietto M."/>
            <person name="Macias-Munoz A."/>
            <person name="McGill C.J."/>
            <person name="Rodriguez I.M."/>
            <person name="Rodriguez B."/>
            <person name="Murad R."/>
            <person name="Mortazavi A."/>
        </authorList>
    </citation>
    <scope>NUCLEOTIDE SEQUENCE [LARGE SCALE GENOMIC DNA]</scope>
    <source>
        <strain evidence="2">ALL</strain>
    </source>
</reference>